<dbReference type="InterPro" id="IPR012000">
    <property type="entry name" value="Thiamin_PyroP_enz_cen_dom"/>
</dbReference>
<dbReference type="Proteomes" id="UP000494165">
    <property type="component" value="Unassembled WGS sequence"/>
</dbReference>
<comment type="similarity">
    <text evidence="2 11">Belongs to the TPP enzyme family.</text>
</comment>
<evidence type="ECO:0000256" key="8">
    <source>
        <dbReference type="ARBA" id="ARBA00044454"/>
    </source>
</evidence>
<evidence type="ECO:0000256" key="9">
    <source>
        <dbReference type="ARBA" id="ARBA00044518"/>
    </source>
</evidence>
<name>A0A8S1DIG8_9INSE</name>
<evidence type="ECO:0000256" key="6">
    <source>
        <dbReference type="ARBA" id="ARBA00023239"/>
    </source>
</evidence>
<sequence>MAEEVDGNTILAEALREQGVEIVFGIVGVPVIELSMAMQQAGVQFVGMRNEQAACYAAQAWGFLTQRPAACLVVSGPGVLHAVAGLANAKINAWPVLLLGGACPQDHEAVGGFQEYPQVESCSLHCKYSGKPGGAALIPQHVAKAVRATTHGRPGAAYLDLSANVLTQQVSRDNVQFAPRCPPPPVTLPSPQDVSRAAELLLQANRPLMIVGPSGAYWRCEEAVVKMAETFRLPVLTAPLAKGMIPDEHAQNVGTARSLALQQADVVLLVGNQLNWQMHFGRPPRFSPDVKFIQLEVDPNDLHESVLASVPVGGDLSASLNALTSALQGRWTVSKLWWLELDAAIAKNKKSVVSMCLDVSTPLNYYAVFHHLQELLPKDCMIVSEGANTMDIGRTILLHNKPRHRLDAGIFGTMGVGLGFAIAAAKWTQKYAPSKRVICVEGDSAFGFSGMELETLYRYKLPVVVVVVNNNGIYGGFEQEMWDTLREEGDLALVSPPTSLSVSVRYEKMMEMFGKQGHFCRTIPELQKAVTACLKVQDGPSFINVAINPSADRKPQAHSWLTSSKL</sequence>
<dbReference type="SUPFAM" id="SSF52518">
    <property type="entry name" value="Thiamin diphosphate-binding fold (THDP-binding)"/>
    <property type="match status" value="2"/>
</dbReference>
<dbReference type="InterPro" id="IPR029061">
    <property type="entry name" value="THDP-binding"/>
</dbReference>
<dbReference type="Pfam" id="PF02775">
    <property type="entry name" value="TPP_enzyme_C"/>
    <property type="match status" value="1"/>
</dbReference>
<evidence type="ECO:0000256" key="5">
    <source>
        <dbReference type="ARBA" id="ARBA00023052"/>
    </source>
</evidence>
<feature type="domain" description="Thiamine pyrophosphate enzyme central" evidence="12">
    <location>
        <begin position="194"/>
        <end position="323"/>
    </location>
</feature>
<dbReference type="InterPro" id="IPR029035">
    <property type="entry name" value="DHS-like_NAD/FAD-binding_dom"/>
</dbReference>
<dbReference type="OrthoDB" id="16262at2759"/>
<dbReference type="PANTHER" id="PTHR43710">
    <property type="entry name" value="2-HYDROXYACYL-COA LYASE"/>
    <property type="match status" value="1"/>
</dbReference>
<dbReference type="FunFam" id="3.40.50.970:FF:000027">
    <property type="entry name" value="2-hydroxyacyl-CoA lyase 1"/>
    <property type="match status" value="1"/>
</dbReference>
<keyword evidence="16" id="KW-1185">Reference proteome</keyword>
<evidence type="ECO:0000256" key="3">
    <source>
        <dbReference type="ARBA" id="ARBA00022723"/>
    </source>
</evidence>
<evidence type="ECO:0000313" key="15">
    <source>
        <dbReference type="EMBL" id="CAB3379867.1"/>
    </source>
</evidence>
<evidence type="ECO:0000259" key="14">
    <source>
        <dbReference type="Pfam" id="PF02776"/>
    </source>
</evidence>
<dbReference type="InterPro" id="IPR012001">
    <property type="entry name" value="Thiamin_PyroP_enz_TPP-bd_dom"/>
</dbReference>
<reference evidence="15 16" key="1">
    <citation type="submission" date="2020-04" db="EMBL/GenBank/DDBJ databases">
        <authorList>
            <person name="Alioto T."/>
            <person name="Alioto T."/>
            <person name="Gomez Garrido J."/>
        </authorList>
    </citation>
    <scope>NUCLEOTIDE SEQUENCE [LARGE SCALE GENOMIC DNA]</scope>
</reference>
<dbReference type="InterPro" id="IPR011766">
    <property type="entry name" value="TPP_enzyme_TPP-bd"/>
</dbReference>
<comment type="caution">
    <text evidence="15">The sequence shown here is derived from an EMBL/GenBank/DDBJ whole genome shotgun (WGS) entry which is preliminary data.</text>
</comment>
<evidence type="ECO:0000256" key="7">
    <source>
        <dbReference type="ARBA" id="ARBA00044451"/>
    </source>
</evidence>
<dbReference type="SUPFAM" id="SSF52467">
    <property type="entry name" value="DHS-like NAD/FAD-binding domain"/>
    <property type="match status" value="1"/>
</dbReference>
<comment type="catalytic activity">
    <reaction evidence="7">
        <text>a 2-hydroxy-3-methyl fatty acyl-CoA = a 2-methyl-branched fatty aldehyde + formyl-CoA</text>
        <dbReference type="Rhea" id="RHEA:25375"/>
        <dbReference type="ChEBI" id="CHEBI:49188"/>
        <dbReference type="ChEBI" id="CHEBI:57376"/>
        <dbReference type="ChEBI" id="CHEBI:58783"/>
        <dbReference type="EC" id="4.1.2.63"/>
    </reaction>
    <physiologicalReaction direction="left-to-right" evidence="7">
        <dbReference type="Rhea" id="RHEA:25376"/>
    </physiologicalReaction>
</comment>
<dbReference type="EMBL" id="CADEPI010000196">
    <property type="protein sequence ID" value="CAB3379867.1"/>
    <property type="molecule type" value="Genomic_DNA"/>
</dbReference>
<dbReference type="GO" id="GO:0001561">
    <property type="term" value="P:fatty acid alpha-oxidation"/>
    <property type="evidence" value="ECO:0007669"/>
    <property type="project" value="TreeGrafter"/>
</dbReference>
<dbReference type="PANTHER" id="PTHR43710:SF2">
    <property type="entry name" value="2-HYDROXYACYL-COA LYASE 1"/>
    <property type="match status" value="1"/>
</dbReference>
<keyword evidence="5 11" id="KW-0786">Thiamine pyrophosphate</keyword>
<dbReference type="Gene3D" id="3.40.50.970">
    <property type="match status" value="2"/>
</dbReference>
<dbReference type="InterPro" id="IPR045025">
    <property type="entry name" value="HACL1-like"/>
</dbReference>
<evidence type="ECO:0000256" key="10">
    <source>
        <dbReference type="ARBA" id="ARBA00048738"/>
    </source>
</evidence>
<feature type="domain" description="Thiamine pyrophosphate enzyme TPP-binding" evidence="13">
    <location>
        <begin position="389"/>
        <end position="545"/>
    </location>
</feature>
<dbReference type="GO" id="GO:0106359">
    <property type="term" value="F:2-hydroxyacyl-CoA lyase activity"/>
    <property type="evidence" value="ECO:0007669"/>
    <property type="project" value="UniProtKB-EC"/>
</dbReference>
<protein>
    <recommendedName>
        <fullName evidence="9">2-hydroxyacyl-CoA lyase</fullName>
        <ecNumber evidence="9">4.1.2.63</ecNumber>
    </recommendedName>
</protein>
<comment type="cofactor">
    <cofactor evidence="1">
        <name>thiamine diphosphate</name>
        <dbReference type="ChEBI" id="CHEBI:58937"/>
    </cofactor>
</comment>
<keyword evidence="6" id="KW-0456">Lyase</keyword>
<dbReference type="Pfam" id="PF02776">
    <property type="entry name" value="TPP_enzyme_N"/>
    <property type="match status" value="1"/>
</dbReference>
<accession>A0A8S1DIG8</accession>
<evidence type="ECO:0000256" key="11">
    <source>
        <dbReference type="RuleBase" id="RU362132"/>
    </source>
</evidence>
<dbReference type="AlphaFoldDB" id="A0A8S1DIG8"/>
<proteinExistence type="inferred from homology"/>
<keyword evidence="4" id="KW-0460">Magnesium</keyword>
<dbReference type="CDD" id="cd02004">
    <property type="entry name" value="TPP_BZL_OCoD_HPCL"/>
    <property type="match status" value="1"/>
</dbReference>
<evidence type="ECO:0000259" key="12">
    <source>
        <dbReference type="Pfam" id="PF00205"/>
    </source>
</evidence>
<dbReference type="GO" id="GO:0030976">
    <property type="term" value="F:thiamine pyrophosphate binding"/>
    <property type="evidence" value="ECO:0007669"/>
    <property type="project" value="InterPro"/>
</dbReference>
<evidence type="ECO:0000256" key="2">
    <source>
        <dbReference type="ARBA" id="ARBA00007812"/>
    </source>
</evidence>
<evidence type="ECO:0000313" key="16">
    <source>
        <dbReference type="Proteomes" id="UP000494165"/>
    </source>
</evidence>
<gene>
    <name evidence="15" type="ORF">CLODIP_2_CD00049</name>
</gene>
<organism evidence="15 16">
    <name type="scientific">Cloeon dipterum</name>
    <dbReference type="NCBI Taxonomy" id="197152"/>
    <lineage>
        <taxon>Eukaryota</taxon>
        <taxon>Metazoa</taxon>
        <taxon>Ecdysozoa</taxon>
        <taxon>Arthropoda</taxon>
        <taxon>Hexapoda</taxon>
        <taxon>Insecta</taxon>
        <taxon>Pterygota</taxon>
        <taxon>Palaeoptera</taxon>
        <taxon>Ephemeroptera</taxon>
        <taxon>Pisciforma</taxon>
        <taxon>Baetidae</taxon>
        <taxon>Cloeon</taxon>
    </lineage>
</organism>
<comment type="catalytic activity">
    <reaction evidence="8">
        <text>an (R)-2-hydroxy-long-chain-fatty acyl-CoA = a long-chain fatty aldehyde + formyl-CoA</text>
        <dbReference type="Rhea" id="RHEA:67444"/>
        <dbReference type="ChEBI" id="CHEBI:17176"/>
        <dbReference type="ChEBI" id="CHEBI:57376"/>
        <dbReference type="ChEBI" id="CHEBI:170012"/>
        <dbReference type="EC" id="4.1.2.63"/>
    </reaction>
    <physiologicalReaction direction="left-to-right" evidence="8">
        <dbReference type="Rhea" id="RHEA:67445"/>
    </physiologicalReaction>
</comment>
<dbReference type="EC" id="4.1.2.63" evidence="9"/>
<evidence type="ECO:0000256" key="4">
    <source>
        <dbReference type="ARBA" id="ARBA00022842"/>
    </source>
</evidence>
<evidence type="ECO:0000256" key="1">
    <source>
        <dbReference type="ARBA" id="ARBA00001964"/>
    </source>
</evidence>
<evidence type="ECO:0000259" key="13">
    <source>
        <dbReference type="Pfam" id="PF02775"/>
    </source>
</evidence>
<dbReference type="GO" id="GO:0005777">
    <property type="term" value="C:peroxisome"/>
    <property type="evidence" value="ECO:0007669"/>
    <property type="project" value="TreeGrafter"/>
</dbReference>
<dbReference type="Gene3D" id="3.40.50.1220">
    <property type="entry name" value="TPP-binding domain"/>
    <property type="match status" value="1"/>
</dbReference>
<feature type="domain" description="Thiamine pyrophosphate enzyme N-terminal TPP-binding" evidence="14">
    <location>
        <begin position="7"/>
        <end position="116"/>
    </location>
</feature>
<dbReference type="Pfam" id="PF00205">
    <property type="entry name" value="TPP_enzyme_M"/>
    <property type="match status" value="1"/>
</dbReference>
<comment type="catalytic activity">
    <reaction evidence="10">
        <text>2-hydroxyoctadecanoyl-CoA = heptadecanal + formyl-CoA</text>
        <dbReference type="Rhea" id="RHEA:55196"/>
        <dbReference type="ChEBI" id="CHEBI:57376"/>
        <dbReference type="ChEBI" id="CHEBI:74116"/>
        <dbReference type="ChEBI" id="CHEBI:138631"/>
    </reaction>
    <physiologicalReaction direction="left-to-right" evidence="10">
        <dbReference type="Rhea" id="RHEA:55197"/>
    </physiologicalReaction>
</comment>
<dbReference type="CDD" id="cd07035">
    <property type="entry name" value="TPP_PYR_POX_like"/>
    <property type="match status" value="1"/>
</dbReference>
<dbReference type="GO" id="GO:0000287">
    <property type="term" value="F:magnesium ion binding"/>
    <property type="evidence" value="ECO:0007669"/>
    <property type="project" value="InterPro"/>
</dbReference>
<keyword evidence="3" id="KW-0479">Metal-binding</keyword>